<evidence type="ECO:0000256" key="12">
    <source>
        <dbReference type="SAM" id="SignalP"/>
    </source>
</evidence>
<protein>
    <submittedName>
        <fullName evidence="14">Blue copper protein</fullName>
    </submittedName>
</protein>
<reference evidence="14" key="1">
    <citation type="journal article" date="2023" name="Science">
        <title>Elucidation of the pathway for biosynthesis of saponin adjuvants from the soapbark tree.</title>
        <authorList>
            <person name="Reed J."/>
            <person name="Orme A."/>
            <person name="El-Demerdash A."/>
            <person name="Owen C."/>
            <person name="Martin L.B.B."/>
            <person name="Misra R.C."/>
            <person name="Kikuchi S."/>
            <person name="Rejzek M."/>
            <person name="Martin A.C."/>
            <person name="Harkess A."/>
            <person name="Leebens-Mack J."/>
            <person name="Louveau T."/>
            <person name="Stephenson M.J."/>
            <person name="Osbourn A."/>
        </authorList>
    </citation>
    <scope>NUCLEOTIDE SEQUENCE</scope>
    <source>
        <strain evidence="14">S10</strain>
    </source>
</reference>
<gene>
    <name evidence="14" type="ORF">O6P43_024267</name>
</gene>
<dbReference type="InterPro" id="IPR039391">
    <property type="entry name" value="Phytocyanin-like"/>
</dbReference>
<evidence type="ECO:0000256" key="6">
    <source>
        <dbReference type="ARBA" id="ARBA00022982"/>
    </source>
</evidence>
<dbReference type="GO" id="GO:0005886">
    <property type="term" value="C:plasma membrane"/>
    <property type="evidence" value="ECO:0007669"/>
    <property type="project" value="TreeGrafter"/>
</dbReference>
<evidence type="ECO:0000313" key="15">
    <source>
        <dbReference type="Proteomes" id="UP001163823"/>
    </source>
</evidence>
<keyword evidence="2" id="KW-0813">Transport</keyword>
<dbReference type="FunFam" id="2.60.40.420:FF:000067">
    <property type="entry name" value="Cupredoxin superfamily protein"/>
    <property type="match status" value="1"/>
</dbReference>
<dbReference type="PANTHER" id="PTHR33021:SF553">
    <property type="entry name" value="PHYTOCYANIN DOMAIN-CONTAINING PROTEIN"/>
    <property type="match status" value="1"/>
</dbReference>
<keyword evidence="11" id="KW-0325">Glycoprotein</keyword>
<dbReference type="InterPro" id="IPR008972">
    <property type="entry name" value="Cupredoxin"/>
</dbReference>
<keyword evidence="10" id="KW-1015">Disulfide bond</keyword>
<dbReference type="PANTHER" id="PTHR33021">
    <property type="entry name" value="BLUE COPPER PROTEIN"/>
    <property type="match status" value="1"/>
</dbReference>
<keyword evidence="3" id="KW-0812">Transmembrane</keyword>
<proteinExistence type="predicted"/>
<evidence type="ECO:0000256" key="5">
    <source>
        <dbReference type="ARBA" id="ARBA00022729"/>
    </source>
</evidence>
<keyword evidence="9" id="KW-0472">Membrane</keyword>
<feature type="domain" description="Phytocyanin" evidence="13">
    <location>
        <begin position="23"/>
        <end position="123"/>
    </location>
</feature>
<evidence type="ECO:0000256" key="2">
    <source>
        <dbReference type="ARBA" id="ARBA00022448"/>
    </source>
</evidence>
<evidence type="ECO:0000256" key="10">
    <source>
        <dbReference type="ARBA" id="ARBA00023157"/>
    </source>
</evidence>
<evidence type="ECO:0000313" key="14">
    <source>
        <dbReference type="EMBL" id="KAJ7952417.1"/>
    </source>
</evidence>
<keyword evidence="4" id="KW-0479">Metal-binding</keyword>
<dbReference type="PROSITE" id="PS51485">
    <property type="entry name" value="PHYTOCYANIN"/>
    <property type="match status" value="1"/>
</dbReference>
<dbReference type="SUPFAM" id="SSF49503">
    <property type="entry name" value="Cupredoxins"/>
    <property type="match status" value="1"/>
</dbReference>
<dbReference type="Gene3D" id="2.60.40.420">
    <property type="entry name" value="Cupredoxins - blue copper proteins"/>
    <property type="match status" value="1"/>
</dbReference>
<dbReference type="AlphaFoldDB" id="A0AAD7L6J8"/>
<accession>A0AAD7L6J8</accession>
<evidence type="ECO:0000256" key="7">
    <source>
        <dbReference type="ARBA" id="ARBA00022989"/>
    </source>
</evidence>
<dbReference type="Pfam" id="PF02298">
    <property type="entry name" value="Cu_bind_like"/>
    <property type="match status" value="1"/>
</dbReference>
<evidence type="ECO:0000256" key="9">
    <source>
        <dbReference type="ARBA" id="ARBA00023136"/>
    </source>
</evidence>
<keyword evidence="8" id="KW-0186">Copper</keyword>
<evidence type="ECO:0000256" key="8">
    <source>
        <dbReference type="ARBA" id="ARBA00023008"/>
    </source>
</evidence>
<keyword evidence="5 12" id="KW-0732">Signal</keyword>
<evidence type="ECO:0000259" key="13">
    <source>
        <dbReference type="PROSITE" id="PS51485"/>
    </source>
</evidence>
<comment type="caution">
    <text evidence="14">The sequence shown here is derived from an EMBL/GenBank/DDBJ whole genome shotgun (WGS) entry which is preliminary data.</text>
</comment>
<sequence>MASTQFFIILAILAVFVPSISAKEFLVGDETGWTTNFDYQTWAQGKEFHVGDKLVFKYPEGAHNVHRVNGTAFEQCVAPAGTEALTSGNDAITLASPGRKWYVCGVGKHCEVGKQKLAITVLPNIVPPASAPSPSQSSAMRGSSSIDPAWMVAIFGILMIIMV</sequence>
<keyword evidence="7" id="KW-1133">Transmembrane helix</keyword>
<keyword evidence="6" id="KW-0249">Electron transport</keyword>
<dbReference type="Proteomes" id="UP001163823">
    <property type="component" value="Chromosome 10"/>
</dbReference>
<comment type="subcellular location">
    <subcellularLocation>
        <location evidence="1">Membrane</location>
        <topology evidence="1">Single-pass type I membrane protein</topology>
    </subcellularLocation>
</comment>
<dbReference type="KEGG" id="qsa:O6P43_024267"/>
<organism evidence="14 15">
    <name type="scientific">Quillaja saponaria</name>
    <name type="common">Soap bark tree</name>
    <dbReference type="NCBI Taxonomy" id="32244"/>
    <lineage>
        <taxon>Eukaryota</taxon>
        <taxon>Viridiplantae</taxon>
        <taxon>Streptophyta</taxon>
        <taxon>Embryophyta</taxon>
        <taxon>Tracheophyta</taxon>
        <taxon>Spermatophyta</taxon>
        <taxon>Magnoliopsida</taxon>
        <taxon>eudicotyledons</taxon>
        <taxon>Gunneridae</taxon>
        <taxon>Pentapetalae</taxon>
        <taxon>rosids</taxon>
        <taxon>fabids</taxon>
        <taxon>Fabales</taxon>
        <taxon>Quillajaceae</taxon>
        <taxon>Quillaja</taxon>
    </lineage>
</organism>
<dbReference type="EMBL" id="JARAOO010000010">
    <property type="protein sequence ID" value="KAJ7952417.1"/>
    <property type="molecule type" value="Genomic_DNA"/>
</dbReference>
<dbReference type="GO" id="GO:0009610">
    <property type="term" value="P:response to symbiotic fungus"/>
    <property type="evidence" value="ECO:0007669"/>
    <property type="project" value="UniProtKB-ARBA"/>
</dbReference>
<evidence type="ECO:0000256" key="11">
    <source>
        <dbReference type="ARBA" id="ARBA00023180"/>
    </source>
</evidence>
<dbReference type="GO" id="GO:0009055">
    <property type="term" value="F:electron transfer activity"/>
    <property type="evidence" value="ECO:0007669"/>
    <property type="project" value="InterPro"/>
</dbReference>
<evidence type="ECO:0000256" key="1">
    <source>
        <dbReference type="ARBA" id="ARBA00004479"/>
    </source>
</evidence>
<dbReference type="GO" id="GO:0046872">
    <property type="term" value="F:metal ion binding"/>
    <property type="evidence" value="ECO:0007669"/>
    <property type="project" value="UniProtKB-KW"/>
</dbReference>
<dbReference type="InterPro" id="IPR003245">
    <property type="entry name" value="Phytocyanin_dom"/>
</dbReference>
<evidence type="ECO:0000256" key="4">
    <source>
        <dbReference type="ARBA" id="ARBA00022723"/>
    </source>
</evidence>
<keyword evidence="15" id="KW-1185">Reference proteome</keyword>
<feature type="chain" id="PRO_5042236098" evidence="12">
    <location>
        <begin position="23"/>
        <end position="163"/>
    </location>
</feature>
<evidence type="ECO:0000256" key="3">
    <source>
        <dbReference type="ARBA" id="ARBA00022692"/>
    </source>
</evidence>
<name>A0AAD7L6J8_QUISA</name>
<feature type="signal peptide" evidence="12">
    <location>
        <begin position="1"/>
        <end position="22"/>
    </location>
</feature>
<dbReference type="CDD" id="cd04216">
    <property type="entry name" value="Phytocyanin"/>
    <property type="match status" value="1"/>
</dbReference>